<dbReference type="InterPro" id="IPR011712">
    <property type="entry name" value="Sig_transdc_His_kin_sub3_dim/P"/>
</dbReference>
<dbReference type="InterPro" id="IPR036890">
    <property type="entry name" value="HATPase_C_sf"/>
</dbReference>
<feature type="transmembrane region" description="Helical" evidence="9">
    <location>
        <begin position="137"/>
        <end position="155"/>
    </location>
</feature>
<evidence type="ECO:0000256" key="1">
    <source>
        <dbReference type="ARBA" id="ARBA00000085"/>
    </source>
</evidence>
<keyword evidence="6 12" id="KW-0418">Kinase</keyword>
<proteinExistence type="predicted"/>
<keyword evidence="5" id="KW-0547">Nucleotide-binding</keyword>
<dbReference type="PANTHER" id="PTHR24421:SF10">
    <property type="entry name" value="NITRATE_NITRITE SENSOR PROTEIN NARQ"/>
    <property type="match status" value="1"/>
</dbReference>
<dbReference type="InterPro" id="IPR003594">
    <property type="entry name" value="HATPase_dom"/>
</dbReference>
<evidence type="ECO:0000259" key="11">
    <source>
        <dbReference type="Pfam" id="PF13581"/>
    </source>
</evidence>
<dbReference type="EMBL" id="UARK01000001">
    <property type="protein sequence ID" value="SPW23666.1"/>
    <property type="molecule type" value="Genomic_DNA"/>
</dbReference>
<dbReference type="GO" id="GO:0005524">
    <property type="term" value="F:ATP binding"/>
    <property type="evidence" value="ECO:0007669"/>
    <property type="project" value="UniProtKB-KW"/>
</dbReference>
<evidence type="ECO:0000259" key="10">
    <source>
        <dbReference type="Pfam" id="PF07730"/>
    </source>
</evidence>
<evidence type="ECO:0000313" key="12">
    <source>
        <dbReference type="EMBL" id="SPW23666.1"/>
    </source>
</evidence>
<feature type="transmembrane region" description="Helical" evidence="9">
    <location>
        <begin position="6"/>
        <end position="25"/>
    </location>
</feature>
<dbReference type="Gene3D" id="3.30.565.10">
    <property type="entry name" value="Histidine kinase-like ATPase, C-terminal domain"/>
    <property type="match status" value="1"/>
</dbReference>
<keyword evidence="7" id="KW-0067">ATP-binding</keyword>
<evidence type="ECO:0000256" key="8">
    <source>
        <dbReference type="ARBA" id="ARBA00023012"/>
    </source>
</evidence>
<keyword evidence="3" id="KW-0597">Phosphoprotein</keyword>
<keyword evidence="9" id="KW-0472">Membrane</keyword>
<accession>A0A448TIA5</accession>
<sequence length="379" mass="41299">MTVAGHTPGFYLVAFSLVSVFLVIMERLVTGYHTFPYVVAQAIVGCILIIIAAILTPRWAKNPDNTPLAVATAIVNILLFIIGDVTISSSVLAVALWVVYRSFSMRACLGLTIAFIIFSPIPYILRHLPAERVIREFIGASILFILYLFLAWFLASLEAGAERERALAIEAAVSKEQTAAARMLHDGLGQQLVAITMSFNVAKALKPTNEEAAWQELEHARTVTNQALTDLRRWVRALDPPTTPTPHTTNQLVEIMKSLSQTFSSTGLEFRIIPPSEDQPIPTPIGEILHIAAQEGVANALRHGHPTAIHFHLSTTDDTVTLMVEDHGDPTATASTSEKPEGYGLRSLRERAEHAGGTVTATPTPTGFQLTTILPLREA</sequence>
<comment type="catalytic activity">
    <reaction evidence="1">
        <text>ATP + protein L-histidine = ADP + protein N-phospho-L-histidine.</text>
        <dbReference type="EC" id="2.7.13.3"/>
    </reaction>
</comment>
<keyword evidence="9" id="KW-1133">Transmembrane helix</keyword>
<keyword evidence="9" id="KW-0812">Transmembrane</keyword>
<dbReference type="GO" id="GO:0000155">
    <property type="term" value="F:phosphorelay sensor kinase activity"/>
    <property type="evidence" value="ECO:0007669"/>
    <property type="project" value="InterPro"/>
</dbReference>
<organism evidence="12 13">
    <name type="scientific">Corynebacterium matruchotii</name>
    <dbReference type="NCBI Taxonomy" id="43768"/>
    <lineage>
        <taxon>Bacteria</taxon>
        <taxon>Bacillati</taxon>
        <taxon>Actinomycetota</taxon>
        <taxon>Actinomycetes</taxon>
        <taxon>Mycobacteriales</taxon>
        <taxon>Corynebacteriaceae</taxon>
        <taxon>Corynebacterium</taxon>
    </lineage>
</organism>
<comment type="caution">
    <text evidence="12">The sequence shown here is derived from an EMBL/GenBank/DDBJ whole genome shotgun (WGS) entry which is preliminary data.</text>
</comment>
<dbReference type="Pfam" id="PF13581">
    <property type="entry name" value="HATPase_c_2"/>
    <property type="match status" value="1"/>
</dbReference>
<reference evidence="12 13" key="1">
    <citation type="submission" date="2018-06" db="EMBL/GenBank/DDBJ databases">
        <authorList>
            <consortium name="Pathogen Informatics"/>
            <person name="Doyle S."/>
        </authorList>
    </citation>
    <scope>NUCLEOTIDE SEQUENCE [LARGE SCALE GENOMIC DNA]</scope>
    <source>
        <strain evidence="12 13">NCTC10254</strain>
    </source>
</reference>
<dbReference type="Pfam" id="PF07730">
    <property type="entry name" value="HisKA_3"/>
    <property type="match status" value="1"/>
</dbReference>
<gene>
    <name evidence="12" type="primary">tcsS5_1</name>
    <name evidence="12" type="ORF">NCTC10254_00023</name>
</gene>
<evidence type="ECO:0000256" key="7">
    <source>
        <dbReference type="ARBA" id="ARBA00022840"/>
    </source>
</evidence>
<evidence type="ECO:0000256" key="2">
    <source>
        <dbReference type="ARBA" id="ARBA00012438"/>
    </source>
</evidence>
<dbReference type="PANTHER" id="PTHR24421">
    <property type="entry name" value="NITRATE/NITRITE SENSOR PROTEIN NARX-RELATED"/>
    <property type="match status" value="1"/>
</dbReference>
<name>A0A448TIA5_9CORY</name>
<dbReference type="InterPro" id="IPR050482">
    <property type="entry name" value="Sensor_HK_TwoCompSys"/>
</dbReference>
<evidence type="ECO:0000256" key="3">
    <source>
        <dbReference type="ARBA" id="ARBA00022553"/>
    </source>
</evidence>
<feature type="domain" description="Histidine kinase/HSP90-like ATPase" evidence="11">
    <location>
        <begin position="288"/>
        <end position="346"/>
    </location>
</feature>
<feature type="transmembrane region" description="Helical" evidence="9">
    <location>
        <begin position="68"/>
        <end position="100"/>
    </location>
</feature>
<dbReference type="SUPFAM" id="SSF55874">
    <property type="entry name" value="ATPase domain of HSP90 chaperone/DNA topoisomerase II/histidine kinase"/>
    <property type="match status" value="1"/>
</dbReference>
<feature type="domain" description="Signal transduction histidine kinase subgroup 3 dimerisation and phosphoacceptor" evidence="10">
    <location>
        <begin position="181"/>
        <end position="242"/>
    </location>
</feature>
<dbReference type="GO" id="GO:0046983">
    <property type="term" value="F:protein dimerization activity"/>
    <property type="evidence" value="ECO:0007669"/>
    <property type="project" value="InterPro"/>
</dbReference>
<feature type="transmembrane region" description="Helical" evidence="9">
    <location>
        <begin position="37"/>
        <end position="56"/>
    </location>
</feature>
<evidence type="ECO:0000256" key="6">
    <source>
        <dbReference type="ARBA" id="ARBA00022777"/>
    </source>
</evidence>
<dbReference type="GeneID" id="84573491"/>
<keyword evidence="4 12" id="KW-0808">Transferase</keyword>
<evidence type="ECO:0000313" key="13">
    <source>
        <dbReference type="Proteomes" id="UP000249886"/>
    </source>
</evidence>
<dbReference type="AlphaFoldDB" id="A0A448TIA5"/>
<evidence type="ECO:0000256" key="4">
    <source>
        <dbReference type="ARBA" id="ARBA00022679"/>
    </source>
</evidence>
<protein>
    <recommendedName>
        <fullName evidence="2">histidine kinase</fullName>
        <ecNumber evidence="2">2.7.13.3</ecNumber>
    </recommendedName>
</protein>
<dbReference type="Gene3D" id="1.20.5.1930">
    <property type="match status" value="1"/>
</dbReference>
<dbReference type="EC" id="2.7.13.3" evidence="2"/>
<dbReference type="CDD" id="cd16917">
    <property type="entry name" value="HATPase_UhpB-NarQ-NarX-like"/>
    <property type="match status" value="1"/>
</dbReference>
<keyword evidence="8" id="KW-0902">Two-component regulatory system</keyword>
<feature type="transmembrane region" description="Helical" evidence="9">
    <location>
        <begin position="107"/>
        <end position="125"/>
    </location>
</feature>
<dbReference type="Proteomes" id="UP000249886">
    <property type="component" value="Unassembled WGS sequence"/>
</dbReference>
<dbReference type="GO" id="GO:0016020">
    <property type="term" value="C:membrane"/>
    <property type="evidence" value="ECO:0007669"/>
    <property type="project" value="InterPro"/>
</dbReference>
<evidence type="ECO:0000256" key="5">
    <source>
        <dbReference type="ARBA" id="ARBA00022741"/>
    </source>
</evidence>
<evidence type="ECO:0000256" key="9">
    <source>
        <dbReference type="SAM" id="Phobius"/>
    </source>
</evidence>
<dbReference type="RefSeq" id="WP_005522540.1">
    <property type="nucleotide sequence ID" value="NZ_CP050134.2"/>
</dbReference>